<accession>A0ABU1FWE1</accession>
<evidence type="ECO:0000313" key="4">
    <source>
        <dbReference type="Proteomes" id="UP001260872"/>
    </source>
</evidence>
<protein>
    <recommendedName>
        <fullName evidence="5">DUF4381 domain-containing protein</fullName>
    </recommendedName>
</protein>
<gene>
    <name evidence="3" type="ORF">RH857_12770</name>
</gene>
<dbReference type="RefSeq" id="WP_310538362.1">
    <property type="nucleotide sequence ID" value="NZ_BAAAOC010000069.1"/>
</dbReference>
<reference evidence="4" key="1">
    <citation type="submission" date="2023-07" db="EMBL/GenBank/DDBJ databases">
        <title>Description of three actinobacteria isolated from air of manufacturing shop in a pharmaceutical factory.</title>
        <authorList>
            <person name="Zhang D.-F."/>
        </authorList>
    </citation>
    <scope>NUCLEOTIDE SEQUENCE [LARGE SCALE GENOMIC DNA]</scope>
    <source>
        <strain evidence="4">CCTCC AB 207010</strain>
    </source>
</reference>
<name>A0ABU1FWE1_9MICC</name>
<sequence>MAVSAQLENVWPLFRFSGEIDTVPVAVGEDVIDVPIEATSTDWAAWAMPWPHLLVLGLIIAWLVLKRWRKIRQEKATQARIDAALAEAQAAGTAAEESDDGVNDLFPEDESTTGDSAAEDEPTDVQRAPRRARRAPAHAQRAAADD</sequence>
<dbReference type="EMBL" id="JAVKGT010000047">
    <property type="protein sequence ID" value="MDR5712994.1"/>
    <property type="molecule type" value="Genomic_DNA"/>
</dbReference>
<dbReference type="Proteomes" id="UP001260872">
    <property type="component" value="Unassembled WGS sequence"/>
</dbReference>
<comment type="caution">
    <text evidence="3">The sequence shown here is derived from an EMBL/GenBank/DDBJ whole genome shotgun (WGS) entry which is preliminary data.</text>
</comment>
<keyword evidence="2" id="KW-0812">Transmembrane</keyword>
<keyword evidence="2" id="KW-1133">Transmembrane helix</keyword>
<organism evidence="3 4">
    <name type="scientific">Nesterenkonia flava</name>
    <dbReference type="NCBI Taxonomy" id="469799"/>
    <lineage>
        <taxon>Bacteria</taxon>
        <taxon>Bacillati</taxon>
        <taxon>Actinomycetota</taxon>
        <taxon>Actinomycetes</taxon>
        <taxon>Micrococcales</taxon>
        <taxon>Micrococcaceae</taxon>
        <taxon>Nesterenkonia</taxon>
    </lineage>
</organism>
<evidence type="ECO:0000313" key="3">
    <source>
        <dbReference type="EMBL" id="MDR5712994.1"/>
    </source>
</evidence>
<feature type="compositionally biased region" description="Acidic residues" evidence="1">
    <location>
        <begin position="96"/>
        <end position="123"/>
    </location>
</feature>
<evidence type="ECO:0000256" key="1">
    <source>
        <dbReference type="SAM" id="MobiDB-lite"/>
    </source>
</evidence>
<feature type="region of interest" description="Disordered" evidence="1">
    <location>
        <begin position="89"/>
        <end position="146"/>
    </location>
</feature>
<evidence type="ECO:0008006" key="5">
    <source>
        <dbReference type="Google" id="ProtNLM"/>
    </source>
</evidence>
<evidence type="ECO:0000256" key="2">
    <source>
        <dbReference type="SAM" id="Phobius"/>
    </source>
</evidence>
<feature type="transmembrane region" description="Helical" evidence="2">
    <location>
        <begin position="43"/>
        <end position="65"/>
    </location>
</feature>
<keyword evidence="2" id="KW-0472">Membrane</keyword>
<feature type="compositionally biased region" description="Low complexity" evidence="1">
    <location>
        <begin position="137"/>
        <end position="146"/>
    </location>
</feature>
<keyword evidence="4" id="KW-1185">Reference proteome</keyword>
<proteinExistence type="predicted"/>